<keyword evidence="2" id="KW-0178">Competence</keyword>
<keyword evidence="3" id="KW-1133">Transmembrane helix</keyword>
<organism evidence="4 5">
    <name type="scientific">Halalkalibacter kiskunsagensis</name>
    <dbReference type="NCBI Taxonomy" id="1548599"/>
    <lineage>
        <taxon>Bacteria</taxon>
        <taxon>Bacillati</taxon>
        <taxon>Bacillota</taxon>
        <taxon>Bacilli</taxon>
        <taxon>Bacillales</taxon>
        <taxon>Bacillaceae</taxon>
        <taxon>Halalkalibacter</taxon>
    </lineage>
</organism>
<gene>
    <name evidence="4" type="ORF">ACFFHM_10890</name>
</gene>
<feature type="transmembrane region" description="Helical" evidence="3">
    <location>
        <begin position="12"/>
        <end position="36"/>
    </location>
</feature>
<evidence type="ECO:0000313" key="4">
    <source>
        <dbReference type="EMBL" id="MFC0470969.1"/>
    </source>
</evidence>
<dbReference type="RefSeq" id="WP_390183855.1">
    <property type="nucleotide sequence ID" value="NZ_JAXBLX010000030.1"/>
</dbReference>
<dbReference type="InterPro" id="IPR012902">
    <property type="entry name" value="N_methyl_site"/>
</dbReference>
<dbReference type="Proteomes" id="UP001589838">
    <property type="component" value="Unassembled WGS sequence"/>
</dbReference>
<comment type="subcellular location">
    <subcellularLocation>
        <location evidence="1">Cell surface</location>
    </subcellularLocation>
</comment>
<dbReference type="EMBL" id="JBHLUX010000028">
    <property type="protein sequence ID" value="MFC0470969.1"/>
    <property type="molecule type" value="Genomic_DNA"/>
</dbReference>
<dbReference type="NCBIfam" id="TIGR02532">
    <property type="entry name" value="IV_pilin_GFxxxE"/>
    <property type="match status" value="1"/>
</dbReference>
<sequence>MNGVCWPLDKKGFTLIEMLIVLTLFFIIVSIFPVLLKTVSNGSHVQTVSSQQVTTFFNHLAHDVREAVKVEVVDNGVVITKSNGDKFRVEMLSSNQIRRTRNGEGMFSFLNKLHYFLVLLHSR</sequence>
<name>A0ABV6KCI5_9BACI</name>
<comment type="caution">
    <text evidence="4">The sequence shown here is derived from an EMBL/GenBank/DDBJ whole genome shotgun (WGS) entry which is preliminary data.</text>
</comment>
<evidence type="ECO:0000313" key="5">
    <source>
        <dbReference type="Proteomes" id="UP001589838"/>
    </source>
</evidence>
<keyword evidence="3" id="KW-0812">Transmembrane</keyword>
<keyword evidence="3" id="KW-0472">Membrane</keyword>
<dbReference type="PROSITE" id="PS00409">
    <property type="entry name" value="PROKAR_NTER_METHYL"/>
    <property type="match status" value="1"/>
</dbReference>
<keyword evidence="5" id="KW-1185">Reference proteome</keyword>
<proteinExistence type="predicted"/>
<reference evidence="4 5" key="1">
    <citation type="submission" date="2024-09" db="EMBL/GenBank/DDBJ databases">
        <authorList>
            <person name="Sun Q."/>
            <person name="Mori K."/>
        </authorList>
    </citation>
    <scope>NUCLEOTIDE SEQUENCE [LARGE SCALE GENOMIC DNA]</scope>
    <source>
        <strain evidence="4 5">NCAIM B.02610</strain>
    </source>
</reference>
<evidence type="ECO:0000256" key="1">
    <source>
        <dbReference type="ARBA" id="ARBA00004241"/>
    </source>
</evidence>
<dbReference type="Pfam" id="PF07963">
    <property type="entry name" value="N_methyl"/>
    <property type="match status" value="1"/>
</dbReference>
<protein>
    <submittedName>
        <fullName evidence="4">Prepilin-type N-terminal cleavage/methylation domain-containing protein</fullName>
    </submittedName>
</protein>
<accession>A0ABV6KCI5</accession>
<evidence type="ECO:0000256" key="2">
    <source>
        <dbReference type="ARBA" id="ARBA00023287"/>
    </source>
</evidence>
<evidence type="ECO:0000256" key="3">
    <source>
        <dbReference type="SAM" id="Phobius"/>
    </source>
</evidence>